<evidence type="ECO:0000313" key="2">
    <source>
        <dbReference type="EMBL" id="QCX47926.1"/>
    </source>
</evidence>
<dbReference type="InterPro" id="IPR055803">
    <property type="entry name" value="DUF7379"/>
</dbReference>
<reference evidence="2 3" key="1">
    <citation type="submission" date="2019-04" db="EMBL/GenBank/DDBJ databases">
        <title>Complete Genome of UW386 and Higher Quality Genome of UW700.</title>
        <authorList>
            <person name="Jacobs J."/>
            <person name="Perez A."/>
            <person name="Steidl O."/>
            <person name="Allen C."/>
        </authorList>
    </citation>
    <scope>NUCLEOTIDE SEQUENCE [LARGE SCALE GENOMIC DNA]</scope>
    <source>
        <strain evidence="2 3">UW386</strain>
    </source>
</reference>
<feature type="domain" description="DUF7379" evidence="1">
    <location>
        <begin position="170"/>
        <end position="355"/>
    </location>
</feature>
<protein>
    <recommendedName>
        <fullName evidence="1">DUF7379 domain-containing protein</fullName>
    </recommendedName>
</protein>
<dbReference type="InterPro" id="IPR029058">
    <property type="entry name" value="AB_hydrolase_fold"/>
</dbReference>
<proteinExistence type="predicted"/>
<accession>A0AA92ICU1</accession>
<evidence type="ECO:0000259" key="1">
    <source>
        <dbReference type="Pfam" id="PF24096"/>
    </source>
</evidence>
<dbReference type="SUPFAM" id="SSF53474">
    <property type="entry name" value="alpha/beta-Hydrolases"/>
    <property type="match status" value="1"/>
</dbReference>
<dbReference type="Pfam" id="PF24096">
    <property type="entry name" value="DUF7379"/>
    <property type="match status" value="1"/>
</dbReference>
<organism evidence="2 3">
    <name type="scientific">Ralstonia solanacearum</name>
    <name type="common">Pseudomonas solanacearum</name>
    <dbReference type="NCBI Taxonomy" id="305"/>
    <lineage>
        <taxon>Bacteria</taxon>
        <taxon>Pseudomonadati</taxon>
        <taxon>Pseudomonadota</taxon>
        <taxon>Betaproteobacteria</taxon>
        <taxon>Burkholderiales</taxon>
        <taxon>Burkholderiaceae</taxon>
        <taxon>Ralstonia</taxon>
        <taxon>Ralstonia solanacearum species complex</taxon>
    </lineage>
</organism>
<dbReference type="AlphaFoldDB" id="A0AA92ICU1"/>
<dbReference type="Gene3D" id="3.40.50.1820">
    <property type="entry name" value="alpha/beta hydrolase"/>
    <property type="match status" value="1"/>
</dbReference>
<dbReference type="EMBL" id="CP039339">
    <property type="protein sequence ID" value="QCX47926.1"/>
    <property type="molecule type" value="Genomic_DNA"/>
</dbReference>
<name>A0AA92ICU1_RALSL</name>
<gene>
    <name evidence="2" type="ORF">E7Z57_01725</name>
</gene>
<dbReference type="Proteomes" id="UP000310553">
    <property type="component" value="Chromosome"/>
</dbReference>
<evidence type="ECO:0000313" key="3">
    <source>
        <dbReference type="Proteomes" id="UP000310553"/>
    </source>
</evidence>
<sequence length="452" mass="48145">MANPGELDSLKSNELYAALNVARDQGEIVAENIKLTGISHPVTTEFGLTVGAQPLVDGANLLIVQHADSGVVQFVFPVQGAQPLARGNGPAHNFSFIHPRQLASTISDAANWVVRAALKVPENLETAAIAVAARAIEKAKKDEGFVALSKGYKIPADNGQLAAAKNQRVLLFIHGIFSSIEGAFQDLGDPLSSTTMRRLVQAYQGNVFGYDHWTISKTPLENAVDLLNLIPAGANWDVDVICHSRGGLITRSIFADPAPNDQVSAQLGSIVGARKGKIQTAGKVFFMAAANQGSQLADPDSIRNFLNVAALLASRSPCFSLTVVIGLARLLVSAMFNLPSIQQLSTGSSLVRDLNRAHSIMSDSGIFGARADFDSAKSALLQAGVLLDRLLMQVDNDLVVPYAGVASPTPGIPETRLLDFGTPGAKQGDVWHTEFFGQTKTHDFLNQHLVQQ</sequence>